<feature type="compositionally biased region" description="Low complexity" evidence="1">
    <location>
        <begin position="31"/>
        <end position="41"/>
    </location>
</feature>
<feature type="signal peptide" evidence="2">
    <location>
        <begin position="1"/>
        <end position="21"/>
    </location>
</feature>
<evidence type="ECO:0008006" key="5">
    <source>
        <dbReference type="Google" id="ProtNLM"/>
    </source>
</evidence>
<evidence type="ECO:0000313" key="4">
    <source>
        <dbReference type="Proteomes" id="UP000308549"/>
    </source>
</evidence>
<feature type="chain" id="PRO_5020779485" description="Secreted protein" evidence="2">
    <location>
        <begin position="22"/>
        <end position="109"/>
    </location>
</feature>
<name>A0A4U0TUR4_9PEZI</name>
<keyword evidence="4" id="KW-1185">Reference proteome</keyword>
<dbReference type="AlphaFoldDB" id="A0A4U0TUR4"/>
<accession>A0A4U0TUR4</accession>
<feature type="compositionally biased region" description="Basic and acidic residues" evidence="1">
    <location>
        <begin position="42"/>
        <end position="51"/>
    </location>
</feature>
<reference evidence="3 4" key="1">
    <citation type="submission" date="2017-03" db="EMBL/GenBank/DDBJ databases">
        <title>Genomes of endolithic fungi from Antarctica.</title>
        <authorList>
            <person name="Coleine C."/>
            <person name="Masonjones S."/>
            <person name="Stajich J.E."/>
        </authorList>
    </citation>
    <scope>NUCLEOTIDE SEQUENCE [LARGE SCALE GENOMIC DNA]</scope>
    <source>
        <strain evidence="3 4">CCFEE 6315</strain>
    </source>
</reference>
<evidence type="ECO:0000256" key="2">
    <source>
        <dbReference type="SAM" id="SignalP"/>
    </source>
</evidence>
<evidence type="ECO:0000256" key="1">
    <source>
        <dbReference type="SAM" id="MobiDB-lite"/>
    </source>
</evidence>
<dbReference type="Proteomes" id="UP000308549">
    <property type="component" value="Unassembled WGS sequence"/>
</dbReference>
<dbReference type="EMBL" id="NAJL01000030">
    <property type="protein sequence ID" value="TKA26083.1"/>
    <property type="molecule type" value="Genomic_DNA"/>
</dbReference>
<evidence type="ECO:0000313" key="3">
    <source>
        <dbReference type="EMBL" id="TKA26083.1"/>
    </source>
</evidence>
<organism evidence="3 4">
    <name type="scientific">Salinomyces thailandicus</name>
    <dbReference type="NCBI Taxonomy" id="706561"/>
    <lineage>
        <taxon>Eukaryota</taxon>
        <taxon>Fungi</taxon>
        <taxon>Dikarya</taxon>
        <taxon>Ascomycota</taxon>
        <taxon>Pezizomycotina</taxon>
        <taxon>Dothideomycetes</taxon>
        <taxon>Dothideomycetidae</taxon>
        <taxon>Mycosphaerellales</taxon>
        <taxon>Teratosphaeriaceae</taxon>
        <taxon>Salinomyces</taxon>
    </lineage>
</organism>
<sequence length="109" mass="11405">MRAVWIFAGVCVGACLVLTVSVKDDGGAGGDPPAAAVSDADQPAKREDKTELAPQELPASCTAPSQAHLLNRPDGNTLELPSPWYTPMHSGQVTPAMTPALESRRRPSV</sequence>
<comment type="caution">
    <text evidence="3">The sequence shown here is derived from an EMBL/GenBank/DDBJ whole genome shotgun (WGS) entry which is preliminary data.</text>
</comment>
<proteinExistence type="predicted"/>
<gene>
    <name evidence="3" type="ORF">B0A50_04579</name>
</gene>
<feature type="region of interest" description="Disordered" evidence="1">
    <location>
        <begin position="22"/>
        <end position="109"/>
    </location>
</feature>
<keyword evidence="2" id="KW-0732">Signal</keyword>
<protein>
    <recommendedName>
        <fullName evidence="5">Secreted protein</fullName>
    </recommendedName>
</protein>